<name>A0A2I2FC61_ASPCN</name>
<evidence type="ECO:0000313" key="3">
    <source>
        <dbReference type="Proteomes" id="UP000234585"/>
    </source>
</evidence>
<organism evidence="2 3">
    <name type="scientific">Aspergillus candidus</name>
    <dbReference type="NCBI Taxonomy" id="41067"/>
    <lineage>
        <taxon>Eukaryota</taxon>
        <taxon>Fungi</taxon>
        <taxon>Dikarya</taxon>
        <taxon>Ascomycota</taxon>
        <taxon>Pezizomycotina</taxon>
        <taxon>Eurotiomycetes</taxon>
        <taxon>Eurotiomycetidae</taxon>
        <taxon>Eurotiales</taxon>
        <taxon>Aspergillaceae</taxon>
        <taxon>Aspergillus</taxon>
        <taxon>Aspergillus subgen. Circumdati</taxon>
    </lineage>
</organism>
<reference evidence="2 3" key="1">
    <citation type="submission" date="2017-12" db="EMBL/GenBank/DDBJ databases">
        <authorList>
            <consortium name="DOE Joint Genome Institute"/>
            <person name="Haridas S."/>
            <person name="Kjaerbolling I."/>
            <person name="Vesth T.C."/>
            <person name="Frisvad J.C."/>
            <person name="Nybo J.L."/>
            <person name="Theobald S."/>
            <person name="Kuo A."/>
            <person name="Bowyer P."/>
            <person name="Matsuda Y."/>
            <person name="Mondo S."/>
            <person name="Lyhne E.K."/>
            <person name="Kogle M.E."/>
            <person name="Clum A."/>
            <person name="Lipzen A."/>
            <person name="Salamov A."/>
            <person name="Ngan C.Y."/>
            <person name="Daum C."/>
            <person name="Chiniquy J."/>
            <person name="Barry K."/>
            <person name="LaButti K."/>
            <person name="Simmons B.A."/>
            <person name="Magnuson J.K."/>
            <person name="Mortensen U.H."/>
            <person name="Larsen T.O."/>
            <person name="Grigoriev I.V."/>
            <person name="Baker S.E."/>
            <person name="Andersen M.R."/>
            <person name="Nordberg H.P."/>
            <person name="Cantor M.N."/>
            <person name="Hua S.X."/>
        </authorList>
    </citation>
    <scope>NUCLEOTIDE SEQUENCE [LARGE SCALE GENOMIC DNA]</scope>
    <source>
        <strain evidence="2 3">CBS 102.13</strain>
    </source>
</reference>
<dbReference type="Pfam" id="PF01408">
    <property type="entry name" value="GFO_IDH_MocA"/>
    <property type="match status" value="1"/>
</dbReference>
<dbReference type="PANTHER" id="PTHR42840:SF7">
    <property type="entry name" value="BINDING ROSSMANN FOLD OXIDOREDUCTASE, PUTATIVE (AFU_ORTHOLOGUE AFUA_4G10190)-RELATED"/>
    <property type="match status" value="1"/>
</dbReference>
<dbReference type="OrthoDB" id="64915at2759"/>
<dbReference type="GO" id="GO:0016491">
    <property type="term" value="F:oxidoreductase activity"/>
    <property type="evidence" value="ECO:0007669"/>
    <property type="project" value="TreeGrafter"/>
</dbReference>
<dbReference type="GO" id="GO:0005737">
    <property type="term" value="C:cytoplasm"/>
    <property type="evidence" value="ECO:0007669"/>
    <property type="project" value="TreeGrafter"/>
</dbReference>
<gene>
    <name evidence="2" type="ORF">BDW47DRAFT_29587</name>
</gene>
<dbReference type="SUPFAM" id="SSF51735">
    <property type="entry name" value="NAD(P)-binding Rossmann-fold domains"/>
    <property type="match status" value="1"/>
</dbReference>
<dbReference type="STRING" id="41067.A0A2I2FC61"/>
<dbReference type="AlphaFoldDB" id="A0A2I2FC61"/>
<keyword evidence="3" id="KW-1185">Reference proteome</keyword>
<evidence type="ECO:0000313" key="2">
    <source>
        <dbReference type="EMBL" id="PLB38205.1"/>
    </source>
</evidence>
<evidence type="ECO:0000259" key="1">
    <source>
        <dbReference type="Pfam" id="PF01408"/>
    </source>
</evidence>
<dbReference type="Gene3D" id="3.30.360.10">
    <property type="entry name" value="Dihydrodipicolinate Reductase, domain 2"/>
    <property type="match status" value="1"/>
</dbReference>
<dbReference type="Proteomes" id="UP000234585">
    <property type="component" value="Unassembled WGS sequence"/>
</dbReference>
<dbReference type="InterPro" id="IPR036291">
    <property type="entry name" value="NAD(P)-bd_dom_sf"/>
</dbReference>
<dbReference type="GeneID" id="36525843"/>
<dbReference type="PANTHER" id="PTHR42840">
    <property type="entry name" value="NAD(P)-BINDING ROSSMANN-FOLD SUPERFAMILY PROTEIN-RELATED"/>
    <property type="match status" value="1"/>
</dbReference>
<feature type="domain" description="Gfo/Idh/MocA-like oxidoreductase N-terminal" evidence="1">
    <location>
        <begin position="72"/>
        <end position="137"/>
    </location>
</feature>
<dbReference type="RefSeq" id="XP_024672217.1">
    <property type="nucleotide sequence ID" value="XM_024818683.1"/>
</dbReference>
<dbReference type="EMBL" id="KZ559137">
    <property type="protein sequence ID" value="PLB38205.1"/>
    <property type="molecule type" value="Genomic_DNA"/>
</dbReference>
<dbReference type="Gene3D" id="3.40.50.720">
    <property type="entry name" value="NAD(P)-binding Rossmann-like Domain"/>
    <property type="match status" value="1"/>
</dbReference>
<protein>
    <submittedName>
        <fullName evidence="2">NAD(P)-binding protein</fullName>
    </submittedName>
</protein>
<dbReference type="InterPro" id="IPR000683">
    <property type="entry name" value="Gfo/Idh/MocA-like_OxRdtase_N"/>
</dbReference>
<dbReference type="GO" id="GO:0006740">
    <property type="term" value="P:NADPH regeneration"/>
    <property type="evidence" value="ECO:0007669"/>
    <property type="project" value="TreeGrafter"/>
</dbReference>
<proteinExistence type="predicted"/>
<dbReference type="GO" id="GO:0000166">
    <property type="term" value="F:nucleotide binding"/>
    <property type="evidence" value="ECO:0007669"/>
    <property type="project" value="InterPro"/>
</dbReference>
<accession>A0A2I2FC61</accession>
<sequence length="405" mass="44750">MSEHDQHDQQGKMTQKILRVGILTAGPGAQVIQTIYLPVLRDLKNSFQATVIYSDPPAPPKNGTSNGHDETLRIARTPDEVVRSSDVDLVFNFMPTEFHEFYTVAALAAGKHVMLEAPISLGLMSAKRIILAERQAPNGAKVFVASVRRYAPCVDVFRQEVASIDRIYYARCRNIAGPHAAHSVTAPQEQWPTIIPTRPSLPVTGADREQPQGQQLLNNLLQETFAGQDLSPARISLCQFLASLGCYDLGLMRDALGYPDAVSSISVNAPFYSAVFHYGDDTLDAHPYTLLYETGTDSVPRRDAHLAVYGRSKTVTIHYDLPYVPGQPVRVVVETADAQGTLHTQETVSRWEDAYRAELEALHAYLVAGTKPRTTTADAIQDLRLFQTIFDQYDRQCGTVRTPLG</sequence>